<evidence type="ECO:0000313" key="7">
    <source>
        <dbReference type="EMBL" id="BAL58377.1"/>
    </source>
</evidence>
<dbReference type="AlphaFoldDB" id="H5SQE1"/>
<comment type="similarity">
    <text evidence="1">Belongs to the bacterial solute-binding protein 5 family.</text>
</comment>
<dbReference type="GO" id="GO:0015833">
    <property type="term" value="P:peptide transport"/>
    <property type="evidence" value="ECO:0007669"/>
    <property type="project" value="TreeGrafter"/>
</dbReference>
<reference evidence="7" key="2">
    <citation type="journal article" date="2012" name="PLoS ONE">
        <title>A Deeply Branching Thermophilic Bacterium with an Ancient Acetyl-CoA Pathway Dominates a Subsurface Ecosystem.</title>
        <authorList>
            <person name="Takami H."/>
            <person name="Noguchi H."/>
            <person name="Takaki Y."/>
            <person name="Uchiyama I."/>
            <person name="Toyoda A."/>
            <person name="Nishi S."/>
            <person name="Chee G.-J."/>
            <person name="Arai W."/>
            <person name="Nunoura T."/>
            <person name="Itoh T."/>
            <person name="Hattori M."/>
            <person name="Takai K."/>
        </authorList>
    </citation>
    <scope>NUCLEOTIDE SEQUENCE</scope>
</reference>
<feature type="domain" description="Solute-binding protein family 5" evidence="6">
    <location>
        <begin position="452"/>
        <end position="782"/>
    </location>
</feature>
<name>H5SQE1_ACEAU</name>
<evidence type="ECO:0000256" key="5">
    <source>
        <dbReference type="SAM" id="MobiDB-lite"/>
    </source>
</evidence>
<dbReference type="EMBL" id="AP011800">
    <property type="protein sequence ID" value="BAL58377.1"/>
    <property type="molecule type" value="Genomic_DNA"/>
</dbReference>
<dbReference type="Gene3D" id="3.10.105.10">
    <property type="entry name" value="Dipeptide-binding Protein, Domain 3"/>
    <property type="match status" value="1"/>
</dbReference>
<dbReference type="PANTHER" id="PTHR30290">
    <property type="entry name" value="PERIPLASMIC BINDING COMPONENT OF ABC TRANSPORTER"/>
    <property type="match status" value="1"/>
</dbReference>
<feature type="coiled-coil region" evidence="4">
    <location>
        <begin position="394"/>
        <end position="443"/>
    </location>
</feature>
<dbReference type="GO" id="GO:1904680">
    <property type="term" value="F:peptide transmembrane transporter activity"/>
    <property type="evidence" value="ECO:0007669"/>
    <property type="project" value="TreeGrafter"/>
</dbReference>
<keyword evidence="2" id="KW-0813">Transport</keyword>
<evidence type="ECO:0000256" key="1">
    <source>
        <dbReference type="ARBA" id="ARBA00005695"/>
    </source>
</evidence>
<gene>
    <name evidence="7" type="ORF">HGMM_OP1C072</name>
</gene>
<evidence type="ECO:0000256" key="2">
    <source>
        <dbReference type="ARBA" id="ARBA00022448"/>
    </source>
</evidence>
<organism evidence="7">
    <name type="scientific">Acetithermum autotrophicum</name>
    <dbReference type="NCBI Taxonomy" id="1446466"/>
    <lineage>
        <taxon>Bacteria</taxon>
        <taxon>Candidatus Bipolaricaulota</taxon>
        <taxon>Candidatus Acetithermum</taxon>
    </lineage>
</organism>
<keyword evidence="3" id="KW-0732">Signal</keyword>
<reference evidence="7" key="1">
    <citation type="journal article" date="2005" name="Environ. Microbiol.">
        <title>Genetic and functional properties of uncultivated thermophilic crenarchaeotes from a subsurface gold mine as revealed by analysis of genome fragments.</title>
        <authorList>
            <person name="Nunoura T."/>
            <person name="Hirayama H."/>
            <person name="Takami H."/>
            <person name="Oida H."/>
            <person name="Nishi S."/>
            <person name="Shimamura S."/>
            <person name="Suzuki Y."/>
            <person name="Inagaki F."/>
            <person name="Takai K."/>
            <person name="Nealson K.H."/>
            <person name="Horikoshi K."/>
        </authorList>
    </citation>
    <scope>NUCLEOTIDE SEQUENCE</scope>
</reference>
<dbReference type="InterPro" id="IPR039424">
    <property type="entry name" value="SBP_5"/>
</dbReference>
<evidence type="ECO:0000256" key="3">
    <source>
        <dbReference type="ARBA" id="ARBA00022729"/>
    </source>
</evidence>
<dbReference type="PANTHER" id="PTHR30290:SF9">
    <property type="entry name" value="OLIGOPEPTIDE-BINDING PROTEIN APPA"/>
    <property type="match status" value="1"/>
</dbReference>
<sequence>MRTREWTRTFAVIVVVGFVIGLLNGCQGVPPGVKPPESSQQQPPKIEEPKPPEQPQQKPEAPKETLGQVGALTVTRIEVYPSNRIVTKDGTVAFNIYLSNPGTSEATEDVALTLDGERLGTQKAQVAPGATRHLHFQIRGFASAGTKTVVLGGQTVEITVIEPKASRDGVIPTDAKVVSAPEGLSEPGTPGGKLVFGSISGPKTLNPVVAQETSSTDVTGLMHAGLIETRWEDYSPAPGLAVAWEISDDKKEIILHLRRGVRWSDGTCCFSADDVLFTYNDLHLNPEVNSAGRDLLYVEGKPLEFVKIDDETVKVIMPKPFRPILNSLTFEILPKFKLADKVAKLNPGAQGYFEGLKKVIEDNRKDLQNVSAEKLAELDRKLSALGDAVSAQQADQVRASVNSIQETLQALQAAVPEEKAELIEALQRALDDAQKALEQAEAGKWAGVSPELFNNTWSLGTPASEFVGLGPYRFVRYDVDQQVILERNPYYWKVDPTGVQLPYLDQFIFLIVPDQNTLFLKFQSGEIDTFGPRPTDWPLLMEGVKDLQSDCRELPDKTICIDTTNNRKLLKDGPTFGETYLAFNQDVEKVAPEKPFYKALQAVFRHVQFRRAMAHAVDKESIIENIYNGLALPQWSPVSMPSPYYDKSESFTKYEYSLEKAAHLLDEIGLTDIDGDGVRNITDNFLKNFANPEDRPNDLTPFGPEKDRELEFTLVTNSGNQIREKIVSLLADDFAKIGVKANARSVDFNALVNQLTTSTFEAMVLGLTGGPEPNNGSNVWKTNGRLHFWRYSSKESPPAWEKRVDELFDLGATTFDEDEVQRIYKEFQKIVSENLPYIYLVNQQFLFASKANLGNNENFKPNFGTLFFADTLWWKDEQRRK</sequence>
<dbReference type="InterPro" id="IPR000914">
    <property type="entry name" value="SBP_5_dom"/>
</dbReference>
<protein>
    <submittedName>
        <fullName evidence="7">Transporter</fullName>
    </submittedName>
</protein>
<evidence type="ECO:0000256" key="4">
    <source>
        <dbReference type="SAM" id="Coils"/>
    </source>
</evidence>
<dbReference type="Gene3D" id="3.40.190.10">
    <property type="entry name" value="Periplasmic binding protein-like II"/>
    <property type="match status" value="2"/>
</dbReference>
<accession>H5SQE1</accession>
<evidence type="ECO:0000259" key="6">
    <source>
        <dbReference type="Pfam" id="PF00496"/>
    </source>
</evidence>
<dbReference type="Gene3D" id="3.90.76.10">
    <property type="entry name" value="Dipeptide-binding Protein, Domain 1"/>
    <property type="match status" value="1"/>
</dbReference>
<dbReference type="SUPFAM" id="SSF53850">
    <property type="entry name" value="Periplasmic binding protein-like II"/>
    <property type="match status" value="1"/>
</dbReference>
<feature type="compositionally biased region" description="Low complexity" evidence="5">
    <location>
        <begin position="35"/>
        <end position="44"/>
    </location>
</feature>
<feature type="domain" description="Solute-binding protein family 5" evidence="6">
    <location>
        <begin position="236"/>
        <end position="334"/>
    </location>
</feature>
<proteinExistence type="inferred from homology"/>
<dbReference type="CDD" id="cd08500">
    <property type="entry name" value="PBP2_NikA_DppA_OppA_like_4"/>
    <property type="match status" value="1"/>
</dbReference>
<dbReference type="Pfam" id="PF00496">
    <property type="entry name" value="SBP_bac_5"/>
    <property type="match status" value="2"/>
</dbReference>
<feature type="region of interest" description="Disordered" evidence="5">
    <location>
        <begin position="31"/>
        <end position="67"/>
    </location>
</feature>
<keyword evidence="4" id="KW-0175">Coiled coil</keyword>